<evidence type="ECO:0000313" key="9">
    <source>
        <dbReference type="EMBL" id="BBO71097.1"/>
    </source>
</evidence>
<dbReference type="InterPro" id="IPR005744">
    <property type="entry name" value="Hy-lIII"/>
</dbReference>
<gene>
    <name evidence="9" type="primary">hly3_2</name>
    <name evidence="9" type="ORF">DSCA_50270</name>
</gene>
<accession>A0A5K7Z385</accession>
<evidence type="ECO:0000256" key="8">
    <source>
        <dbReference type="SAM" id="Phobius"/>
    </source>
</evidence>
<feature type="binding site" evidence="7">
    <location>
        <position position="192"/>
    </location>
    <ligand>
        <name>Zn(2+)</name>
        <dbReference type="ChEBI" id="CHEBI:29105"/>
    </ligand>
</feature>
<protein>
    <submittedName>
        <fullName evidence="9">Hemolysin III</fullName>
    </submittedName>
</protein>
<dbReference type="NCBIfam" id="TIGR01065">
    <property type="entry name" value="hlyIII"/>
    <property type="match status" value="1"/>
</dbReference>
<feature type="transmembrane region" description="Helical" evidence="8">
    <location>
        <begin position="136"/>
        <end position="157"/>
    </location>
</feature>
<keyword evidence="7" id="KW-0479">Metal-binding</keyword>
<evidence type="ECO:0000256" key="6">
    <source>
        <dbReference type="ARBA" id="ARBA00023136"/>
    </source>
</evidence>
<dbReference type="Pfam" id="PF03006">
    <property type="entry name" value="HlyIII"/>
    <property type="match status" value="1"/>
</dbReference>
<dbReference type="InterPro" id="IPR004254">
    <property type="entry name" value="AdipoR/HlyIII-related"/>
</dbReference>
<keyword evidence="3" id="KW-1003">Cell membrane</keyword>
<evidence type="ECO:0000256" key="3">
    <source>
        <dbReference type="ARBA" id="ARBA00022475"/>
    </source>
</evidence>
<feature type="binding site" evidence="7">
    <location>
        <position position="196"/>
    </location>
    <ligand>
        <name>Zn(2+)</name>
        <dbReference type="ChEBI" id="CHEBI:29105"/>
    </ligand>
</feature>
<dbReference type="PANTHER" id="PTHR20855">
    <property type="entry name" value="ADIPOR/PROGESTIN RECEPTOR-RELATED"/>
    <property type="match status" value="1"/>
</dbReference>
<evidence type="ECO:0000256" key="1">
    <source>
        <dbReference type="ARBA" id="ARBA00004651"/>
    </source>
</evidence>
<feature type="transmembrane region" description="Helical" evidence="8">
    <location>
        <begin position="194"/>
        <end position="214"/>
    </location>
</feature>
<dbReference type="KEGG" id="dalk:DSCA_50270"/>
<organism evidence="9 10">
    <name type="scientific">Desulfosarcina alkanivorans</name>
    <dbReference type="NCBI Taxonomy" id="571177"/>
    <lineage>
        <taxon>Bacteria</taxon>
        <taxon>Pseudomonadati</taxon>
        <taxon>Thermodesulfobacteriota</taxon>
        <taxon>Desulfobacteria</taxon>
        <taxon>Desulfobacterales</taxon>
        <taxon>Desulfosarcinaceae</taxon>
        <taxon>Desulfosarcina</taxon>
    </lineage>
</organism>
<evidence type="ECO:0000256" key="5">
    <source>
        <dbReference type="ARBA" id="ARBA00022989"/>
    </source>
</evidence>
<dbReference type="AlphaFoldDB" id="A0A5K7Z385"/>
<feature type="transmembrane region" description="Helical" evidence="8">
    <location>
        <begin position="46"/>
        <end position="70"/>
    </location>
</feature>
<feature type="transmembrane region" description="Helical" evidence="8">
    <location>
        <begin position="21"/>
        <end position="40"/>
    </location>
</feature>
<evidence type="ECO:0000256" key="4">
    <source>
        <dbReference type="ARBA" id="ARBA00022692"/>
    </source>
</evidence>
<dbReference type="GO" id="GO:0005886">
    <property type="term" value="C:plasma membrane"/>
    <property type="evidence" value="ECO:0007669"/>
    <property type="project" value="UniProtKB-SubCell"/>
</dbReference>
<dbReference type="EMBL" id="AP021874">
    <property type="protein sequence ID" value="BBO71097.1"/>
    <property type="molecule type" value="Genomic_DNA"/>
</dbReference>
<keyword evidence="10" id="KW-1185">Reference proteome</keyword>
<keyword evidence="5 8" id="KW-1133">Transmembrane helix</keyword>
<dbReference type="RefSeq" id="WP_155318981.1">
    <property type="nucleotide sequence ID" value="NZ_AP021874.1"/>
</dbReference>
<keyword evidence="6 8" id="KW-0472">Membrane</keyword>
<evidence type="ECO:0000313" key="10">
    <source>
        <dbReference type="Proteomes" id="UP000427906"/>
    </source>
</evidence>
<reference evidence="9 10" key="1">
    <citation type="submission" date="2019-11" db="EMBL/GenBank/DDBJ databases">
        <title>Comparative genomics of hydrocarbon-degrading Desulfosarcina strains.</title>
        <authorList>
            <person name="Watanabe M."/>
            <person name="Kojima H."/>
            <person name="Fukui M."/>
        </authorList>
    </citation>
    <scope>NUCLEOTIDE SEQUENCE [LARGE SCALE GENOMIC DNA]</scope>
    <source>
        <strain evidence="9 10">PL12</strain>
    </source>
</reference>
<evidence type="ECO:0000256" key="7">
    <source>
        <dbReference type="PIRSR" id="PIRSR604254-1"/>
    </source>
</evidence>
<dbReference type="GO" id="GO:0046872">
    <property type="term" value="F:metal ion binding"/>
    <property type="evidence" value="ECO:0007669"/>
    <property type="project" value="UniProtKB-KW"/>
</dbReference>
<dbReference type="PANTHER" id="PTHR20855:SF3">
    <property type="entry name" value="LD03007P"/>
    <property type="match status" value="1"/>
</dbReference>
<comment type="subcellular location">
    <subcellularLocation>
        <location evidence="1">Cell membrane</location>
        <topology evidence="1">Multi-pass membrane protein</topology>
    </subcellularLocation>
</comment>
<feature type="transmembrane region" description="Helical" evidence="8">
    <location>
        <begin position="110"/>
        <end position="129"/>
    </location>
</feature>
<proteinExistence type="inferred from homology"/>
<keyword evidence="7" id="KW-0862">Zinc</keyword>
<feature type="transmembrane region" description="Helical" evidence="8">
    <location>
        <begin position="163"/>
        <end position="182"/>
    </location>
</feature>
<feature type="binding site" evidence="7">
    <location>
        <position position="69"/>
    </location>
    <ligand>
        <name>Zn(2+)</name>
        <dbReference type="ChEBI" id="CHEBI:29105"/>
    </ligand>
</feature>
<evidence type="ECO:0000256" key="2">
    <source>
        <dbReference type="ARBA" id="ARBA00008488"/>
    </source>
</evidence>
<dbReference type="Proteomes" id="UP000427906">
    <property type="component" value="Chromosome"/>
</dbReference>
<keyword evidence="4 8" id="KW-0812">Transmembrane</keyword>
<dbReference type="GO" id="GO:0140911">
    <property type="term" value="F:pore-forming activity"/>
    <property type="evidence" value="ECO:0007669"/>
    <property type="project" value="InterPro"/>
</dbReference>
<dbReference type="OrthoDB" id="9813689at2"/>
<comment type="similarity">
    <text evidence="2">Belongs to the UPF0073 (Hly-III) family.</text>
</comment>
<name>A0A5K7Z385_9BACT</name>
<sequence length="215" mass="23160">MRANSHRGQSTGEEIANSISHGAGLIGALVGTPFLVMHAARHGDTGFIVGTSIFAASMILLYLASALYHAWPIGKAKRCFRIIEHSAIFILIAGTYTPLTLGILRGPLGWTLFGVIWGLAIAGVVLKAFYKTDHPIISTCLYLLMGWLVVIAVKPLLDRMPTAGLYLLIAGGLSYTAGVAFFATDSRIPYGHLIWHLFVIAGTTCHYFVVLNYAA</sequence>
<feature type="transmembrane region" description="Helical" evidence="8">
    <location>
        <begin position="82"/>
        <end position="104"/>
    </location>
</feature>